<protein>
    <submittedName>
        <fullName evidence="2">Uncharacterized protein</fullName>
    </submittedName>
</protein>
<organism evidence="2 3">
    <name type="scientific">Aureococcus anophagefferens</name>
    <name type="common">Harmful bloom alga</name>
    <dbReference type="NCBI Taxonomy" id="44056"/>
    <lineage>
        <taxon>Eukaryota</taxon>
        <taxon>Sar</taxon>
        <taxon>Stramenopiles</taxon>
        <taxon>Ochrophyta</taxon>
        <taxon>Pelagophyceae</taxon>
        <taxon>Pelagomonadales</taxon>
        <taxon>Pelagomonadaceae</taxon>
        <taxon>Aureococcus</taxon>
    </lineage>
</organism>
<sequence>MAGGSRSSMATALTLLATASAFVAPRARAPLTRVAAAPADAAETLFASQEASMSSIKSALNLMEKDYPASLGLASFAPATGGGGTLKSYEAPGDDNVAWASDLRVAGGDVTVSSLTVWCGPLKDVPHLVARTTVTADAVDVYVDFRPRAAVGYETALPDGSFPEPDSRDAFMARGKRDDLEKRFYGGLRDWRAGVAGAPKPAPASETEALMRSPVAVDVSLPAGADSVATAAALCADAAKTFLAWTAEDHALKPGMQVTSTYARDTKLRSNNYGLLLDTYGALFGADGQNIAAGDAGPLDEAYVGGAS</sequence>
<evidence type="ECO:0000313" key="3">
    <source>
        <dbReference type="Proteomes" id="UP001363151"/>
    </source>
</evidence>
<dbReference type="Proteomes" id="UP001363151">
    <property type="component" value="Unassembled WGS sequence"/>
</dbReference>
<feature type="signal peptide" evidence="1">
    <location>
        <begin position="1"/>
        <end position="21"/>
    </location>
</feature>
<evidence type="ECO:0000313" key="2">
    <source>
        <dbReference type="EMBL" id="KAK7247648.1"/>
    </source>
</evidence>
<reference evidence="2 3" key="1">
    <citation type="submission" date="2024-03" db="EMBL/GenBank/DDBJ databases">
        <title>Aureococcus anophagefferens CCMP1851 and Kratosvirus quantuckense: Draft genome of a second virus-susceptible host strain in the model system.</title>
        <authorList>
            <person name="Chase E."/>
            <person name="Truchon A.R."/>
            <person name="Schepens W."/>
            <person name="Wilhelm S.W."/>
        </authorList>
    </citation>
    <scope>NUCLEOTIDE SEQUENCE [LARGE SCALE GENOMIC DNA]</scope>
    <source>
        <strain evidence="2 3">CCMP1851</strain>
    </source>
</reference>
<accession>A0ABR1G3Y4</accession>
<dbReference type="EMBL" id="JBBJCI010000130">
    <property type="protein sequence ID" value="KAK7247648.1"/>
    <property type="molecule type" value="Genomic_DNA"/>
</dbReference>
<evidence type="ECO:0000256" key="1">
    <source>
        <dbReference type="SAM" id="SignalP"/>
    </source>
</evidence>
<keyword evidence="1" id="KW-0732">Signal</keyword>
<keyword evidence="3" id="KW-1185">Reference proteome</keyword>
<name>A0ABR1G3Y4_AURAN</name>
<gene>
    <name evidence="2" type="ORF">SO694_00125030</name>
</gene>
<feature type="chain" id="PRO_5045127796" evidence="1">
    <location>
        <begin position="22"/>
        <end position="308"/>
    </location>
</feature>
<dbReference type="Gene3D" id="3.40.1500.20">
    <property type="match status" value="1"/>
</dbReference>
<comment type="caution">
    <text evidence="2">The sequence shown here is derived from an EMBL/GenBank/DDBJ whole genome shotgun (WGS) entry which is preliminary data.</text>
</comment>
<proteinExistence type="predicted"/>